<sequence length="273" mass="30941">MGYAILPALIQDIEKVFDVYFNAFKHDEMGEIMVEILFPGGTDSEEFRKAHKEGTLAWWHHCDYQYTYKCVDTETGEIVGMALGDIYLKERSEEERRNHGATWLEGKQRERAEAILNPLHDVREKLFGGRRYIWITDSHIIAVDPKHQGRKVGALWCKWGMELSDSLGIPLYFESSPSTYKLYEKMGYETLDEKVVHKPEVTGASEDHVVPLMAKMPACAGGMTFKEWRAAGYPPFSEVKRLPATPVVDAVTAEKKPGSGTVAIEVQVQEVQV</sequence>
<comment type="caution">
    <text evidence="1">The sequence shown here is derived from an EMBL/GenBank/DDBJ whole genome shotgun (WGS) entry which is preliminary data.</text>
</comment>
<protein>
    <recommendedName>
        <fullName evidence="3">Acetyltransferase</fullName>
    </recommendedName>
</protein>
<dbReference type="SUPFAM" id="SSF55729">
    <property type="entry name" value="Acyl-CoA N-acyltransferases (Nat)"/>
    <property type="match status" value="1"/>
</dbReference>
<evidence type="ECO:0000313" key="1">
    <source>
        <dbReference type="EMBL" id="KAF3801742.1"/>
    </source>
</evidence>
<name>A0A8H4CDE7_COLGL</name>
<organism evidence="1 2">
    <name type="scientific">Colletotrichum gloeosporioides</name>
    <name type="common">Anthracnose fungus</name>
    <name type="synonym">Glomerella cingulata</name>
    <dbReference type="NCBI Taxonomy" id="474922"/>
    <lineage>
        <taxon>Eukaryota</taxon>
        <taxon>Fungi</taxon>
        <taxon>Dikarya</taxon>
        <taxon>Ascomycota</taxon>
        <taxon>Pezizomycotina</taxon>
        <taxon>Sordariomycetes</taxon>
        <taxon>Hypocreomycetidae</taxon>
        <taxon>Glomerellales</taxon>
        <taxon>Glomerellaceae</taxon>
        <taxon>Colletotrichum</taxon>
        <taxon>Colletotrichum gloeosporioides species complex</taxon>
    </lineage>
</organism>
<keyword evidence="2" id="KW-1185">Reference proteome</keyword>
<reference evidence="1" key="1">
    <citation type="journal article" date="2020" name="Phytopathology">
        <title>Genome sequence and comparative analysis of Colletotrichum gloeosporioides isolated from Liriodendron leaves.</title>
        <authorList>
            <person name="Fu F.F."/>
            <person name="Hao Z."/>
            <person name="Wang P."/>
            <person name="Lu Y."/>
            <person name="Xue L.J."/>
            <person name="Wei G."/>
            <person name="Tian Y."/>
            <person name="Baishi H."/>
            <person name="Xu H."/>
            <person name="Shi J."/>
            <person name="Cheng T."/>
            <person name="Wang G."/>
            <person name="Yi Y."/>
            <person name="Chen J."/>
        </authorList>
    </citation>
    <scope>NUCLEOTIDE SEQUENCE</scope>
    <source>
        <strain evidence="1">Lc1</strain>
    </source>
</reference>
<dbReference type="EMBL" id="WVTB01000066">
    <property type="protein sequence ID" value="KAF3801742.1"/>
    <property type="molecule type" value="Genomic_DNA"/>
</dbReference>
<evidence type="ECO:0000313" key="2">
    <source>
        <dbReference type="Proteomes" id="UP000613401"/>
    </source>
</evidence>
<dbReference type="AlphaFoldDB" id="A0A8H4CDE7"/>
<gene>
    <name evidence="1" type="ORF">GCG54_00014958</name>
</gene>
<accession>A0A8H4CDE7</accession>
<dbReference type="RefSeq" id="XP_045260901.1">
    <property type="nucleotide sequence ID" value="XM_045414779.1"/>
</dbReference>
<dbReference type="GeneID" id="69022066"/>
<dbReference type="PANTHER" id="PTHR42791:SF17">
    <property type="entry name" value="ACETYLTRANSFERASE, GNAT FAMILY FAMILY (AFU_ORTHOLOGUE AFUA_8G05690)"/>
    <property type="match status" value="1"/>
</dbReference>
<evidence type="ECO:0008006" key="3">
    <source>
        <dbReference type="Google" id="ProtNLM"/>
    </source>
</evidence>
<dbReference type="PANTHER" id="PTHR42791">
    <property type="entry name" value="GNAT FAMILY ACETYLTRANSFERASE"/>
    <property type="match status" value="1"/>
</dbReference>
<reference evidence="1" key="2">
    <citation type="submission" date="2020-03" db="EMBL/GenBank/DDBJ databases">
        <authorList>
            <person name="Fu F.-F."/>
            <person name="Chen J."/>
        </authorList>
    </citation>
    <scope>NUCLEOTIDE SEQUENCE</scope>
    <source>
        <strain evidence="1">Lc1</strain>
    </source>
</reference>
<dbReference type="Proteomes" id="UP000613401">
    <property type="component" value="Unassembled WGS sequence"/>
</dbReference>
<proteinExistence type="predicted"/>
<dbReference type="InterPro" id="IPR016181">
    <property type="entry name" value="Acyl_CoA_acyltransferase"/>
</dbReference>
<dbReference type="InterPro" id="IPR052523">
    <property type="entry name" value="Trichothecene_AcTrans"/>
</dbReference>
<dbReference type="Gene3D" id="3.40.630.30">
    <property type="match status" value="1"/>
</dbReference>